<dbReference type="RefSeq" id="WP_011612658.1">
    <property type="nucleotide sequence ID" value="NC_008312.1"/>
</dbReference>
<dbReference type="eggNOG" id="ENOG50330A2">
    <property type="taxonomic scope" value="Bacteria"/>
</dbReference>
<reference evidence="2" key="1">
    <citation type="submission" date="2006-06" db="EMBL/GenBank/DDBJ databases">
        <title>Complete sequence of Trichodesmium erythraeum IMS101.</title>
        <authorList>
            <consortium name="US DOE Joint Genome Institute"/>
            <person name="Copeland A."/>
            <person name="Lucas S."/>
            <person name="Lapidus A."/>
            <person name="Barry K."/>
            <person name="Detter J.C."/>
            <person name="Glavina del Rio T."/>
            <person name="Hammon N."/>
            <person name="Israni S."/>
            <person name="Dalin E."/>
            <person name="Tice H."/>
            <person name="Pitluck S."/>
            <person name="Kiss H."/>
            <person name="Munk A.C."/>
            <person name="Brettin T."/>
            <person name="Bruce D."/>
            <person name="Han C."/>
            <person name="Tapia R."/>
            <person name="Gilna P."/>
            <person name="Schmutz J."/>
            <person name="Larimer F."/>
            <person name="Land M."/>
            <person name="Hauser L."/>
            <person name="Kyrpides N."/>
            <person name="Kim E."/>
            <person name="Richardson P."/>
        </authorList>
    </citation>
    <scope>NUCLEOTIDE SEQUENCE [LARGE SCALE GENOMIC DNA]</scope>
    <source>
        <strain evidence="2">IMS101</strain>
    </source>
</reference>
<proteinExistence type="predicted"/>
<sequence length="79" mass="9060">MSKKKEPFPSFCAMGTIISLLLLVIYGGGAWKFWNGFKQTNFSQSFQSRLVLSILWPVLLIGNKSYRKNFTKALKGNRR</sequence>
<feature type="transmembrane region" description="Helical" evidence="1">
    <location>
        <begin position="12"/>
        <end position="34"/>
    </location>
</feature>
<evidence type="ECO:0000256" key="1">
    <source>
        <dbReference type="SAM" id="Phobius"/>
    </source>
</evidence>
<dbReference type="EMBL" id="CP000393">
    <property type="protein sequence ID" value="ABG52313.1"/>
    <property type="molecule type" value="Genomic_DNA"/>
</dbReference>
<feature type="transmembrane region" description="Helical" evidence="1">
    <location>
        <begin position="46"/>
        <end position="62"/>
    </location>
</feature>
<keyword evidence="1" id="KW-0472">Membrane</keyword>
<gene>
    <name evidence="2" type="ordered locus">Tery_3189</name>
</gene>
<dbReference type="KEGG" id="ter:Tery_3189"/>
<keyword evidence="1" id="KW-1133">Transmembrane helix</keyword>
<protein>
    <submittedName>
        <fullName evidence="2">Uncharacterized protein</fullName>
    </submittedName>
</protein>
<evidence type="ECO:0000313" key="2">
    <source>
        <dbReference type="EMBL" id="ABG52313.1"/>
    </source>
</evidence>
<dbReference type="HOGENOM" id="CLU_205853_0_0_3"/>
<dbReference type="STRING" id="203124.Tery_3189"/>
<keyword evidence="1" id="KW-0812">Transmembrane</keyword>
<accession>Q10ZL1</accession>
<name>Q10ZL1_TRIEI</name>
<organism evidence="2">
    <name type="scientific">Trichodesmium erythraeum (strain IMS101)</name>
    <dbReference type="NCBI Taxonomy" id="203124"/>
    <lineage>
        <taxon>Bacteria</taxon>
        <taxon>Bacillati</taxon>
        <taxon>Cyanobacteriota</taxon>
        <taxon>Cyanophyceae</taxon>
        <taxon>Oscillatoriophycideae</taxon>
        <taxon>Oscillatoriales</taxon>
        <taxon>Microcoleaceae</taxon>
        <taxon>Trichodesmium</taxon>
    </lineage>
</organism>
<dbReference type="AlphaFoldDB" id="Q10ZL1"/>